<accession>A0A1D1VC04</accession>
<name>A0A1D1VC04_RAMVA</name>
<comment type="catalytic activity">
    <reaction evidence="11">
        <text>1'-[1,2-diacyl-sn-glycero-3-phospho],3'-[1-acyl-sn-glycero-3-phospho]-glycerol + a 1,2-diacyl-sn-glycero-3-phosphocholine = a cardiolipin + a 1-acyl-sn-glycero-3-phosphocholine</text>
        <dbReference type="Rhea" id="RHEA:33731"/>
        <dbReference type="ChEBI" id="CHEBI:57643"/>
        <dbReference type="ChEBI" id="CHEBI:58168"/>
        <dbReference type="ChEBI" id="CHEBI:62237"/>
        <dbReference type="ChEBI" id="CHEBI:64743"/>
    </reaction>
    <physiologicalReaction direction="left-to-right" evidence="11">
        <dbReference type="Rhea" id="RHEA:33732"/>
    </physiologicalReaction>
    <physiologicalReaction direction="right-to-left" evidence="11">
        <dbReference type="Rhea" id="RHEA:33733"/>
    </physiologicalReaction>
</comment>
<evidence type="ECO:0000256" key="2">
    <source>
        <dbReference type="ARBA" id="ARBA00010524"/>
    </source>
</evidence>
<comment type="catalytic activity">
    <reaction evidence="12">
        <text>1,2-di-(9Z-octadecenoyl)-sn-glycero-3-phosphocholine + 1-hexadecanoyl-sn-glycero-3-phosphocholine = 1-hexadecanoyl-2-(9Z-octadecenoyl)-sn-glycero-3-phosphocholine + 1-(9Z-octadecenoyl)-sn-glycero-3-phosphocholine</text>
        <dbReference type="Rhea" id="RHEA:43816"/>
        <dbReference type="ChEBI" id="CHEBI:28610"/>
        <dbReference type="ChEBI" id="CHEBI:72998"/>
        <dbReference type="ChEBI" id="CHEBI:73001"/>
        <dbReference type="ChEBI" id="CHEBI:74669"/>
    </reaction>
    <physiologicalReaction direction="left-to-right" evidence="12">
        <dbReference type="Rhea" id="RHEA:43817"/>
    </physiologicalReaction>
    <physiologicalReaction direction="right-to-left" evidence="12">
        <dbReference type="Rhea" id="RHEA:43818"/>
    </physiologicalReaction>
</comment>
<dbReference type="CDD" id="cd07989">
    <property type="entry name" value="LPLAT_AGPAT-like"/>
    <property type="match status" value="1"/>
</dbReference>
<proteinExistence type="inferred from homology"/>
<dbReference type="GO" id="GO:0005741">
    <property type="term" value="C:mitochondrial outer membrane"/>
    <property type="evidence" value="ECO:0007669"/>
    <property type="project" value="UniProtKB-SubCell"/>
</dbReference>
<evidence type="ECO:0000313" key="16">
    <source>
        <dbReference type="Proteomes" id="UP000186922"/>
    </source>
</evidence>
<dbReference type="SMART" id="SM00563">
    <property type="entry name" value="PlsC"/>
    <property type="match status" value="1"/>
</dbReference>
<evidence type="ECO:0000256" key="4">
    <source>
        <dbReference type="ARBA" id="ARBA00022787"/>
    </source>
</evidence>
<dbReference type="Pfam" id="PF01553">
    <property type="entry name" value="Acyltransferase"/>
    <property type="match status" value="1"/>
</dbReference>
<evidence type="ECO:0000256" key="13">
    <source>
        <dbReference type="RuleBase" id="RU365062"/>
    </source>
</evidence>
<dbReference type="STRING" id="947166.A0A1D1VC04"/>
<dbReference type="AlphaFoldDB" id="A0A1D1VC04"/>
<feature type="domain" description="Phospholipid/glycerol acyltransferase" evidence="14">
    <location>
        <begin position="61"/>
        <end position="184"/>
    </location>
</feature>
<evidence type="ECO:0000256" key="1">
    <source>
        <dbReference type="ARBA" id="ARBA00004137"/>
    </source>
</evidence>
<evidence type="ECO:0000256" key="12">
    <source>
        <dbReference type="ARBA" id="ARBA00049543"/>
    </source>
</evidence>
<evidence type="ECO:0000259" key="14">
    <source>
        <dbReference type="SMART" id="SM00563"/>
    </source>
</evidence>
<keyword evidence="3" id="KW-0808">Transferase</keyword>
<evidence type="ECO:0000256" key="8">
    <source>
        <dbReference type="ARBA" id="ARBA00023136"/>
    </source>
</evidence>
<reference evidence="15 16" key="1">
    <citation type="journal article" date="2016" name="Nat. Commun.">
        <title>Extremotolerant tardigrade genome and improved radiotolerance of human cultured cells by tardigrade-unique protein.</title>
        <authorList>
            <person name="Hashimoto T."/>
            <person name="Horikawa D.D."/>
            <person name="Saito Y."/>
            <person name="Kuwahara H."/>
            <person name="Kozuka-Hata H."/>
            <person name="Shin-I T."/>
            <person name="Minakuchi Y."/>
            <person name="Ohishi K."/>
            <person name="Motoyama A."/>
            <person name="Aizu T."/>
            <person name="Enomoto A."/>
            <person name="Kondo K."/>
            <person name="Tanaka S."/>
            <person name="Hara Y."/>
            <person name="Koshikawa S."/>
            <person name="Sagara H."/>
            <person name="Miura T."/>
            <person name="Yokobori S."/>
            <person name="Miyagawa K."/>
            <person name="Suzuki Y."/>
            <person name="Kubo T."/>
            <person name="Oyama M."/>
            <person name="Kohara Y."/>
            <person name="Fujiyama A."/>
            <person name="Arakawa K."/>
            <person name="Katayama T."/>
            <person name="Toyoda A."/>
            <person name="Kunieda T."/>
        </authorList>
    </citation>
    <scope>NUCLEOTIDE SEQUENCE [LARGE SCALE GENOMIC DNA]</scope>
    <source>
        <strain evidence="15 16">YOKOZUNA-1</strain>
    </source>
</reference>
<evidence type="ECO:0000256" key="6">
    <source>
        <dbReference type="ARBA" id="ARBA00023098"/>
    </source>
</evidence>
<comment type="similarity">
    <text evidence="2 13">Belongs to the taffazin family.</text>
</comment>
<keyword evidence="7" id="KW-0496">Mitochondrion</keyword>
<dbReference type="PRINTS" id="PR00979">
    <property type="entry name" value="TAFAZZIN"/>
</dbReference>
<keyword evidence="13" id="KW-1133">Transmembrane helix</keyword>
<evidence type="ECO:0000256" key="9">
    <source>
        <dbReference type="ARBA" id="ARBA00023315"/>
    </source>
</evidence>
<dbReference type="InterPro" id="IPR002123">
    <property type="entry name" value="Plipid/glycerol_acylTrfase"/>
</dbReference>
<evidence type="ECO:0000256" key="5">
    <source>
        <dbReference type="ARBA" id="ARBA00022792"/>
    </source>
</evidence>
<sequence length="255" mass="29081">MDKVRWPFPESPGKLWNVGSGVIITVVASASKLLLSVNHLKVHGKERLLDALENRDKSRGLITVSNHYCCADDPFLWSILPWRHLNFRNLRWGMGAAEICFSNDFSAAFFGMGKVVPVVRGEGVYQRGLEFMLSKLDAGEWVHIFPEARVNQEHQWLRMKWGVGRLIAETKSTPLLLPFHHQGMDSVQANRPPYTPTIGKNVTVLFGSLLDFKENVAQMISNNVSPRDQRELITKDIQKEMKQLRYECETIHAAR</sequence>
<dbReference type="OrthoDB" id="193467at2759"/>
<keyword evidence="5" id="KW-0999">Mitochondrion inner membrane</keyword>
<protein>
    <recommendedName>
        <fullName evidence="13">Tafazzin family protein</fullName>
    </recommendedName>
</protein>
<gene>
    <name evidence="15" type="primary">RvY_07541-1</name>
    <name evidence="15" type="synonym">RvY_07541.1</name>
    <name evidence="15" type="ORF">RvY_07541</name>
</gene>
<keyword evidence="9" id="KW-0012">Acyltransferase</keyword>
<organism evidence="15 16">
    <name type="scientific">Ramazzottius varieornatus</name>
    <name type="common">Water bear</name>
    <name type="synonym">Tardigrade</name>
    <dbReference type="NCBI Taxonomy" id="947166"/>
    <lineage>
        <taxon>Eukaryota</taxon>
        <taxon>Metazoa</taxon>
        <taxon>Ecdysozoa</taxon>
        <taxon>Tardigrada</taxon>
        <taxon>Eutardigrada</taxon>
        <taxon>Parachela</taxon>
        <taxon>Hypsibioidea</taxon>
        <taxon>Ramazzottiidae</taxon>
        <taxon>Ramazzottius</taxon>
    </lineage>
</organism>
<evidence type="ECO:0000256" key="11">
    <source>
        <dbReference type="ARBA" id="ARBA00047906"/>
    </source>
</evidence>
<evidence type="ECO:0000256" key="7">
    <source>
        <dbReference type="ARBA" id="ARBA00023128"/>
    </source>
</evidence>
<dbReference type="PANTHER" id="PTHR12497:SF0">
    <property type="entry name" value="TAFAZZIN"/>
    <property type="match status" value="1"/>
</dbReference>
<dbReference type="GO" id="GO:0005743">
    <property type="term" value="C:mitochondrial inner membrane"/>
    <property type="evidence" value="ECO:0007669"/>
    <property type="project" value="UniProtKB-SubCell"/>
</dbReference>
<keyword evidence="13" id="KW-0812">Transmembrane</keyword>
<comment type="subcellular location">
    <subcellularLocation>
        <location evidence="1">Mitochondrion inner membrane</location>
        <topology evidence="1">Peripheral membrane protein</topology>
        <orientation evidence="1">Intermembrane side</orientation>
    </subcellularLocation>
    <subcellularLocation>
        <location evidence="10">Mitochondrion outer membrane</location>
        <topology evidence="10">Peripheral membrane protein</topology>
        <orientation evidence="10">Intermembrane side</orientation>
    </subcellularLocation>
</comment>
<keyword evidence="16" id="KW-1185">Reference proteome</keyword>
<dbReference type="GO" id="GO:0035965">
    <property type="term" value="P:cardiolipin acyl-chain remodeling"/>
    <property type="evidence" value="ECO:0007669"/>
    <property type="project" value="TreeGrafter"/>
</dbReference>
<dbReference type="EMBL" id="BDGG01000003">
    <property type="protein sequence ID" value="GAU96038.1"/>
    <property type="molecule type" value="Genomic_DNA"/>
</dbReference>
<keyword evidence="8 13" id="KW-0472">Membrane</keyword>
<evidence type="ECO:0000313" key="15">
    <source>
        <dbReference type="EMBL" id="GAU96038.1"/>
    </source>
</evidence>
<dbReference type="InterPro" id="IPR000872">
    <property type="entry name" value="Tafazzin"/>
</dbReference>
<evidence type="ECO:0000256" key="3">
    <source>
        <dbReference type="ARBA" id="ARBA00022679"/>
    </source>
</evidence>
<keyword evidence="6" id="KW-0443">Lipid metabolism</keyword>
<comment type="caution">
    <text evidence="15">The sequence shown here is derived from an EMBL/GenBank/DDBJ whole genome shotgun (WGS) entry which is preliminary data.</text>
</comment>
<dbReference type="PANTHER" id="PTHR12497">
    <property type="entry name" value="TAZ PROTEIN TAFAZZIN"/>
    <property type="match status" value="1"/>
</dbReference>
<feature type="transmembrane region" description="Helical" evidence="13">
    <location>
        <begin position="15"/>
        <end position="35"/>
    </location>
</feature>
<dbReference type="GO" id="GO:0047184">
    <property type="term" value="F:1-acylglycerophosphocholine O-acyltransferase activity"/>
    <property type="evidence" value="ECO:0007669"/>
    <property type="project" value="TreeGrafter"/>
</dbReference>
<dbReference type="GO" id="GO:0007007">
    <property type="term" value="P:inner mitochondrial membrane organization"/>
    <property type="evidence" value="ECO:0007669"/>
    <property type="project" value="TreeGrafter"/>
</dbReference>
<dbReference type="SUPFAM" id="SSF69593">
    <property type="entry name" value="Glycerol-3-phosphate (1)-acyltransferase"/>
    <property type="match status" value="1"/>
</dbReference>
<dbReference type="Proteomes" id="UP000186922">
    <property type="component" value="Unassembled WGS sequence"/>
</dbReference>
<keyword evidence="4" id="KW-1000">Mitochondrion outer membrane</keyword>
<evidence type="ECO:0000256" key="10">
    <source>
        <dbReference type="ARBA" id="ARBA00024323"/>
    </source>
</evidence>